<proteinExistence type="predicted"/>
<gene>
    <name evidence="3" type="ORF">RMAR0315_LOCUS246</name>
    <name evidence="4" type="ORF">RMAR0315_LOCUS247</name>
    <name evidence="5" type="ORF">RMAR0315_LOCUS248</name>
</gene>
<keyword evidence="2" id="KW-0472">Membrane</keyword>
<evidence type="ECO:0000313" key="4">
    <source>
        <dbReference type="EMBL" id="CAD8389725.1"/>
    </source>
</evidence>
<dbReference type="EMBL" id="HBEK01000414">
    <property type="protein sequence ID" value="CAD8389723.1"/>
    <property type="molecule type" value="Transcribed_RNA"/>
</dbReference>
<evidence type="ECO:0000256" key="2">
    <source>
        <dbReference type="SAM" id="Phobius"/>
    </source>
</evidence>
<keyword evidence="2" id="KW-1133">Transmembrane helix</keyword>
<organism evidence="5">
    <name type="scientific">Rhodosorus marinus</name>
    <dbReference type="NCBI Taxonomy" id="101924"/>
    <lineage>
        <taxon>Eukaryota</taxon>
        <taxon>Rhodophyta</taxon>
        <taxon>Stylonematophyceae</taxon>
        <taxon>Stylonematales</taxon>
        <taxon>Stylonemataceae</taxon>
        <taxon>Rhodosorus</taxon>
    </lineage>
</organism>
<reference evidence="5" key="1">
    <citation type="submission" date="2021-01" db="EMBL/GenBank/DDBJ databases">
        <authorList>
            <person name="Corre E."/>
            <person name="Pelletier E."/>
            <person name="Niang G."/>
            <person name="Scheremetjew M."/>
            <person name="Finn R."/>
            <person name="Kale V."/>
            <person name="Holt S."/>
            <person name="Cochrane G."/>
            <person name="Meng A."/>
            <person name="Brown T."/>
            <person name="Cohen L."/>
        </authorList>
    </citation>
    <scope>NUCLEOTIDE SEQUENCE</scope>
    <source>
        <strain evidence="5">UTEX LB 2760</strain>
    </source>
</reference>
<feature type="region of interest" description="Disordered" evidence="1">
    <location>
        <begin position="27"/>
        <end position="70"/>
    </location>
</feature>
<evidence type="ECO:0000313" key="5">
    <source>
        <dbReference type="EMBL" id="CAD8389727.1"/>
    </source>
</evidence>
<dbReference type="EMBL" id="HBEK01000416">
    <property type="protein sequence ID" value="CAD8389725.1"/>
    <property type="molecule type" value="Transcribed_RNA"/>
</dbReference>
<accession>A0A6T6KD86</accession>
<feature type="compositionally biased region" description="Acidic residues" evidence="1">
    <location>
        <begin position="44"/>
        <end position="55"/>
    </location>
</feature>
<feature type="transmembrane region" description="Helical" evidence="2">
    <location>
        <begin position="177"/>
        <end position="196"/>
    </location>
</feature>
<evidence type="ECO:0000313" key="3">
    <source>
        <dbReference type="EMBL" id="CAD8389723.1"/>
    </source>
</evidence>
<keyword evidence="2" id="KW-0812">Transmembrane</keyword>
<name>A0A6T6KD86_9RHOD</name>
<sequence length="207" mass="23429">MKRKRETAWSDLVQTLRSGDKSVREVLPELERLLPPGCGRGEPDDRESEDGDDDKEGFSSGRILERGSTSRSGSTFRLHYLEVPFSIWEDLFDEEWPSDASRTLDTELHLPEADLFPAFTEESGNEESGQEHMDADLELVSAILRNSGNHPTLTRRVDFSNTSKDWFPCSLRSSLTLAETFSLLLLGCAFCTILLWREARRLKSATT</sequence>
<dbReference type="EMBL" id="HBEK01000417">
    <property type="protein sequence ID" value="CAD8389727.1"/>
    <property type="molecule type" value="Transcribed_RNA"/>
</dbReference>
<protein>
    <submittedName>
        <fullName evidence="5">Uncharacterized protein</fullName>
    </submittedName>
</protein>
<dbReference type="AlphaFoldDB" id="A0A6T6KD86"/>
<evidence type="ECO:0000256" key="1">
    <source>
        <dbReference type="SAM" id="MobiDB-lite"/>
    </source>
</evidence>